<protein>
    <submittedName>
        <fullName evidence="1">Uncharacterized protein</fullName>
    </submittedName>
</protein>
<organism evidence="1 2">
    <name type="scientific">Vaccinium darrowii</name>
    <dbReference type="NCBI Taxonomy" id="229202"/>
    <lineage>
        <taxon>Eukaryota</taxon>
        <taxon>Viridiplantae</taxon>
        <taxon>Streptophyta</taxon>
        <taxon>Embryophyta</taxon>
        <taxon>Tracheophyta</taxon>
        <taxon>Spermatophyta</taxon>
        <taxon>Magnoliopsida</taxon>
        <taxon>eudicotyledons</taxon>
        <taxon>Gunneridae</taxon>
        <taxon>Pentapetalae</taxon>
        <taxon>asterids</taxon>
        <taxon>Ericales</taxon>
        <taxon>Ericaceae</taxon>
        <taxon>Vaccinioideae</taxon>
        <taxon>Vaccinieae</taxon>
        <taxon>Vaccinium</taxon>
    </lineage>
</organism>
<gene>
    <name evidence="1" type="ORF">Vadar_002574</name>
</gene>
<name>A0ACB7Z234_9ERIC</name>
<keyword evidence="2" id="KW-1185">Reference proteome</keyword>
<proteinExistence type="predicted"/>
<dbReference type="Proteomes" id="UP000828048">
    <property type="component" value="Chromosome 4"/>
</dbReference>
<reference evidence="1 2" key="1">
    <citation type="journal article" date="2021" name="Hortic Res">
        <title>High-quality reference genome and annotation aids understanding of berry development for evergreen blueberry (Vaccinium darrowii).</title>
        <authorList>
            <person name="Yu J."/>
            <person name="Hulse-Kemp A.M."/>
            <person name="Babiker E."/>
            <person name="Staton M."/>
        </authorList>
    </citation>
    <scope>NUCLEOTIDE SEQUENCE [LARGE SCALE GENOMIC DNA]</scope>
    <source>
        <strain evidence="2">cv. NJ 8807/NJ 8810</strain>
        <tissue evidence="1">Young leaf</tissue>
    </source>
</reference>
<comment type="caution">
    <text evidence="1">The sequence shown here is derived from an EMBL/GenBank/DDBJ whole genome shotgun (WGS) entry which is preliminary data.</text>
</comment>
<evidence type="ECO:0000313" key="2">
    <source>
        <dbReference type="Proteomes" id="UP000828048"/>
    </source>
</evidence>
<dbReference type="EMBL" id="CM037154">
    <property type="protein sequence ID" value="KAH7859560.1"/>
    <property type="molecule type" value="Genomic_DNA"/>
</dbReference>
<evidence type="ECO:0000313" key="1">
    <source>
        <dbReference type="EMBL" id="KAH7859560.1"/>
    </source>
</evidence>
<accession>A0ACB7Z234</accession>
<sequence length="313" mass="35312">MEGYEILGFLLILRESMKAISKNGKLIATITTISILLNSLVLFAESFSTKPAISDFRLREYYLNLPNKRPSNYVDAAQKMMKDAQIIDGLELLYLLPSIAVFLFSTVTMILASVVAYSDKNLSFRDFLPRIPKLCLRTLVTSFYLQLLTLGYIVVFLAFLISIMILNMDHPLVLKPIAITLGIFALIFLMYLTVAWHMALVISVIDKSYYGLEALGKAGRLVKGRRVHGLALSLLYTVLMVIITWVSSNPKSVSMMIICGSFATVLNCLVTMVYFMSYTVLYFQCKKTHGEEIDLDGNMLEEYTKIPQQEDVV</sequence>